<comment type="cofactor">
    <cofactor evidence="2 11">
        <name>Mg(2+)</name>
        <dbReference type="ChEBI" id="CHEBI:18420"/>
    </cofactor>
</comment>
<comment type="catalytic activity">
    <reaction evidence="1 11">
        <text>5-(2-hydroxyethyl)-4-methylthiazole + ATP = 4-methyl-5-(2-phosphooxyethyl)-thiazole + ADP + H(+)</text>
        <dbReference type="Rhea" id="RHEA:24212"/>
        <dbReference type="ChEBI" id="CHEBI:15378"/>
        <dbReference type="ChEBI" id="CHEBI:17957"/>
        <dbReference type="ChEBI" id="CHEBI:30616"/>
        <dbReference type="ChEBI" id="CHEBI:58296"/>
        <dbReference type="ChEBI" id="CHEBI:456216"/>
        <dbReference type="EC" id="2.7.1.50"/>
    </reaction>
</comment>
<dbReference type="NCBIfam" id="NF006830">
    <property type="entry name" value="PRK09355.1"/>
    <property type="match status" value="1"/>
</dbReference>
<keyword evidence="6 11" id="KW-0547">Nucleotide-binding</keyword>
<accession>A0A2N8HBX8</accession>
<dbReference type="GO" id="GO:0009228">
    <property type="term" value="P:thiamine biosynthetic process"/>
    <property type="evidence" value="ECO:0007669"/>
    <property type="project" value="UniProtKB-KW"/>
</dbReference>
<dbReference type="GO" id="GO:0009229">
    <property type="term" value="P:thiamine diphosphate biosynthetic process"/>
    <property type="evidence" value="ECO:0007669"/>
    <property type="project" value="UniProtKB-UniRule"/>
</dbReference>
<evidence type="ECO:0000256" key="9">
    <source>
        <dbReference type="ARBA" id="ARBA00022842"/>
    </source>
</evidence>
<feature type="binding site" evidence="11">
    <location>
        <position position="199"/>
    </location>
    <ligand>
        <name>substrate</name>
    </ligand>
</feature>
<evidence type="ECO:0000256" key="8">
    <source>
        <dbReference type="ARBA" id="ARBA00022840"/>
    </source>
</evidence>
<evidence type="ECO:0000256" key="1">
    <source>
        <dbReference type="ARBA" id="ARBA00001771"/>
    </source>
</evidence>
<dbReference type="Proteomes" id="UP000236000">
    <property type="component" value="Unassembled WGS sequence"/>
</dbReference>
<gene>
    <name evidence="11" type="primary">thiM</name>
    <name evidence="12" type="ORF">CXU22_12255</name>
</gene>
<dbReference type="GO" id="GO:0004417">
    <property type="term" value="F:hydroxyethylthiazole kinase activity"/>
    <property type="evidence" value="ECO:0007669"/>
    <property type="project" value="UniProtKB-UniRule"/>
</dbReference>
<proteinExistence type="inferred from homology"/>
<evidence type="ECO:0000313" key="12">
    <source>
        <dbReference type="EMBL" id="PNC17376.1"/>
    </source>
</evidence>
<evidence type="ECO:0000256" key="7">
    <source>
        <dbReference type="ARBA" id="ARBA00022777"/>
    </source>
</evidence>
<dbReference type="PRINTS" id="PR01099">
    <property type="entry name" value="HYETHTZKNASE"/>
</dbReference>
<evidence type="ECO:0000256" key="11">
    <source>
        <dbReference type="HAMAP-Rule" id="MF_00228"/>
    </source>
</evidence>
<comment type="caution">
    <text evidence="12">The sequence shown here is derived from an EMBL/GenBank/DDBJ whole genome shotgun (WGS) entry which is preliminary data.</text>
</comment>
<keyword evidence="5 11" id="KW-0479">Metal-binding</keyword>
<name>A0A2N8HBX8_9BACT</name>
<organism evidence="12 13">
    <name type="scientific">Akkermansia muciniphila</name>
    <dbReference type="NCBI Taxonomy" id="239935"/>
    <lineage>
        <taxon>Bacteria</taxon>
        <taxon>Pseudomonadati</taxon>
        <taxon>Verrucomicrobiota</taxon>
        <taxon>Verrucomicrobiia</taxon>
        <taxon>Verrucomicrobiales</taxon>
        <taxon>Akkermansiaceae</taxon>
        <taxon>Akkermansia</taxon>
    </lineage>
</organism>
<dbReference type="RefSeq" id="WP_102715869.1">
    <property type="nucleotide sequence ID" value="NZ_PJKA01000013.1"/>
</dbReference>
<evidence type="ECO:0000256" key="4">
    <source>
        <dbReference type="ARBA" id="ARBA00022679"/>
    </source>
</evidence>
<evidence type="ECO:0000256" key="10">
    <source>
        <dbReference type="ARBA" id="ARBA00022977"/>
    </source>
</evidence>
<comment type="function">
    <text evidence="11">Catalyzes the phosphorylation of the hydroxyl group of 4-methyl-5-beta-hydroxyethylthiazole (THZ).</text>
</comment>
<dbReference type="EMBL" id="PJKA01000013">
    <property type="protein sequence ID" value="PNC17376.1"/>
    <property type="molecule type" value="Genomic_DNA"/>
</dbReference>
<dbReference type="PIRSF" id="PIRSF000513">
    <property type="entry name" value="Thz_kinase"/>
    <property type="match status" value="1"/>
</dbReference>
<keyword evidence="7 11" id="KW-0418">Kinase</keyword>
<dbReference type="CDD" id="cd01170">
    <property type="entry name" value="THZ_kinase"/>
    <property type="match status" value="1"/>
</dbReference>
<dbReference type="Gene3D" id="3.40.1190.20">
    <property type="match status" value="1"/>
</dbReference>
<keyword evidence="10 11" id="KW-0784">Thiamine biosynthesis</keyword>
<feature type="binding site" evidence="11">
    <location>
        <position position="172"/>
    </location>
    <ligand>
        <name>ATP</name>
        <dbReference type="ChEBI" id="CHEBI:30616"/>
    </ligand>
</feature>
<comment type="similarity">
    <text evidence="11">Belongs to the Thz kinase family.</text>
</comment>
<dbReference type="InterPro" id="IPR000417">
    <property type="entry name" value="Hyethyz_kinase"/>
</dbReference>
<feature type="binding site" evidence="11">
    <location>
        <position position="50"/>
    </location>
    <ligand>
        <name>substrate</name>
    </ligand>
</feature>
<sequence length="271" mass="27994">MPSSTDLVHAVSADLEKIREAAPLVLSLTNSVVQPLTANLLLAAGAVPAMLNDAEEAVEMLRGGTDALLVNLGTVTREQGTVMQTAVQEANRLGIPWVLDPVAVGALSLRTRLAEQLKERRPRIIRGNASEIMALAGYSSVTKGPESTSSSADALQAARELALHTGAAVLVTGRTDYSTDGRQVIATENGHAMMSRVTGVGCSMGALAAACAAVSPSPLQAAVSTAVLMGIAGAMAFEQSPVPGSFAVSLLDSLYTLSPEEIARRARILPL</sequence>
<dbReference type="GO" id="GO:0005524">
    <property type="term" value="F:ATP binding"/>
    <property type="evidence" value="ECO:0007669"/>
    <property type="project" value="UniProtKB-UniRule"/>
</dbReference>
<dbReference type="AlphaFoldDB" id="A0A2N8HBX8"/>
<evidence type="ECO:0000256" key="3">
    <source>
        <dbReference type="ARBA" id="ARBA00004868"/>
    </source>
</evidence>
<dbReference type="InterPro" id="IPR029056">
    <property type="entry name" value="Ribokinase-like"/>
</dbReference>
<keyword evidence="9 11" id="KW-0460">Magnesium</keyword>
<evidence type="ECO:0000313" key="13">
    <source>
        <dbReference type="Proteomes" id="UP000236000"/>
    </source>
</evidence>
<evidence type="ECO:0000256" key="6">
    <source>
        <dbReference type="ARBA" id="ARBA00022741"/>
    </source>
</evidence>
<dbReference type="SUPFAM" id="SSF53613">
    <property type="entry name" value="Ribokinase-like"/>
    <property type="match status" value="1"/>
</dbReference>
<reference evidence="12 13" key="1">
    <citation type="journal article" date="2017" name="BMC Genomics">
        <title>Genome sequencing of 39 Akkermansia muciniphila isolates reveals its population structure, genomic and functional diverisity, and global distribution in mammalian gut microbiotas.</title>
        <authorList>
            <person name="Guo X."/>
            <person name="Li S."/>
            <person name="Zhang J."/>
            <person name="Wu F."/>
            <person name="Li X."/>
            <person name="Wu D."/>
            <person name="Zhang M."/>
            <person name="Ou Z."/>
            <person name="Jie Z."/>
            <person name="Yan Q."/>
            <person name="Li P."/>
            <person name="Yi J."/>
            <person name="Peng Y."/>
        </authorList>
    </citation>
    <scope>NUCLEOTIDE SEQUENCE [LARGE SCALE GENOMIC DNA]</scope>
    <source>
        <strain evidence="12 13">GP24</strain>
    </source>
</reference>
<comment type="pathway">
    <text evidence="3 11">Cofactor biosynthesis; thiamine diphosphate biosynthesis; 4-methyl-5-(2-phosphoethyl)-thiazole from 5-(2-hydroxyethyl)-4-methylthiazole: step 1/1.</text>
</comment>
<dbReference type="OrthoDB" id="9778146at2"/>
<dbReference type="GO" id="GO:0000287">
    <property type="term" value="F:magnesium ion binding"/>
    <property type="evidence" value="ECO:0007669"/>
    <property type="project" value="UniProtKB-UniRule"/>
</dbReference>
<dbReference type="HAMAP" id="MF_00228">
    <property type="entry name" value="Thz_kinase"/>
    <property type="match status" value="1"/>
</dbReference>
<evidence type="ECO:0000256" key="5">
    <source>
        <dbReference type="ARBA" id="ARBA00022723"/>
    </source>
</evidence>
<feature type="binding site" evidence="11">
    <location>
        <position position="126"/>
    </location>
    <ligand>
        <name>ATP</name>
        <dbReference type="ChEBI" id="CHEBI:30616"/>
    </ligand>
</feature>
<evidence type="ECO:0000256" key="2">
    <source>
        <dbReference type="ARBA" id="ARBA00001946"/>
    </source>
</evidence>
<keyword evidence="4 11" id="KW-0808">Transferase</keyword>
<dbReference type="UniPathway" id="UPA00060">
    <property type="reaction ID" value="UER00139"/>
</dbReference>
<dbReference type="EC" id="2.7.1.50" evidence="11"/>
<dbReference type="Pfam" id="PF02110">
    <property type="entry name" value="HK"/>
    <property type="match status" value="1"/>
</dbReference>
<keyword evidence="8 11" id="KW-0067">ATP-binding</keyword>
<protein>
    <recommendedName>
        <fullName evidence="11">Hydroxyethylthiazole kinase</fullName>
        <ecNumber evidence="11">2.7.1.50</ecNumber>
    </recommendedName>
    <alternativeName>
        <fullName evidence="11">4-methyl-5-beta-hydroxyethylthiazole kinase</fullName>
        <shortName evidence="11">TH kinase</shortName>
        <shortName evidence="11">Thz kinase</shortName>
    </alternativeName>
</protein>